<dbReference type="AlphaFoldDB" id="A0A8S9XCN8"/>
<evidence type="ECO:0000256" key="1">
    <source>
        <dbReference type="SAM" id="MobiDB-lite"/>
    </source>
</evidence>
<dbReference type="OrthoDB" id="8250698at2759"/>
<dbReference type="EMBL" id="WIXP02000008">
    <property type="protein sequence ID" value="KAF6206028.1"/>
    <property type="molecule type" value="Genomic_DNA"/>
</dbReference>
<dbReference type="Proteomes" id="UP000466442">
    <property type="component" value="Unassembled WGS sequence"/>
</dbReference>
<reference evidence="3" key="1">
    <citation type="journal article" date="2021" name="Mol. Ecol. Resour.">
        <title>Apolygus lucorum genome provides insights into omnivorousness and mesophyll feeding.</title>
        <authorList>
            <person name="Liu Y."/>
            <person name="Liu H."/>
            <person name="Wang H."/>
            <person name="Huang T."/>
            <person name="Liu B."/>
            <person name="Yang B."/>
            <person name="Yin L."/>
            <person name="Li B."/>
            <person name="Zhang Y."/>
            <person name="Zhang S."/>
            <person name="Jiang F."/>
            <person name="Zhang X."/>
            <person name="Ren Y."/>
            <person name="Wang B."/>
            <person name="Wang S."/>
            <person name="Lu Y."/>
            <person name="Wu K."/>
            <person name="Fan W."/>
            <person name="Wang G."/>
        </authorList>
    </citation>
    <scope>NUCLEOTIDE SEQUENCE</scope>
    <source>
        <strain evidence="3">12Hb</strain>
    </source>
</reference>
<feature type="compositionally biased region" description="Basic and acidic residues" evidence="1">
    <location>
        <begin position="935"/>
        <end position="944"/>
    </location>
</feature>
<feature type="domain" description="CHK kinase-like" evidence="2">
    <location>
        <begin position="244"/>
        <end position="439"/>
    </location>
</feature>
<feature type="domain" description="CHK kinase-like" evidence="2">
    <location>
        <begin position="650"/>
        <end position="838"/>
    </location>
</feature>
<sequence>MILIAIRPESESHSGNPGQHNFEQLTALKTVNFESIRGHLTSVESPEDTFEEQTSLLSSSVLEWGSTISGIFGVTGQEIFTADRSFPVGSAVQFPLLKIMWFRLSLLAFAIPGIIAMSDIDEKFLQEVMTRELAKEGLQVERVKLLKLSPFDTVGTVFGSDRRRAEMEIFFKSGETLKKSLIIVDIPTDERADIINKLGLFEREINMYKHMLPAMDKYLHKFQDDYLRNKMWLKAYDMKEFTRLIIQDVDYLKYYKKNTYEGLDMEHSKIALDALAKFHALGAIMKEKNIVDMKPFDLSVGQKVDRTEWYAKIFQQFAKSIRSHWGAEWEPTAKYFEEKSSTIFHELTEMSKKDVSKFNTILSGYFYIDNMYFKYGSAEHKDPIGLKTMIFQNAFFNSPALDLQMFMNTSPEPELMIDEARRDELVHFYAQKLIEYLKKYGYQKNFTVEDFLLEYRRTELLGLTNAISFLGDLYQRNSDTEVADVYFVESENSKGDFTQKGLTNPAFIKLFFGIDSIQVDSVFLDRVQEAYNSDLPCSRRVVRVNHVDVDKQEDSIYDVSNITLHGELQNGDKWNFSLRALEVAPDGFRRTLAQETGIFDKLYLVHTQVLPKMKDLMKAAGDWSETLFLDSIEAKNGSYLVFRTPGFGWSQPGVELVPGFPDLVMAFRNLAKWHAMGAVLVEKDQIPGKELFAERLPMKRMNQSFTHFLKMLAEVVRSTWGRKWNRLAEQLKDSVPQIDGKIRTIFNRSTEQDAFNVFNFGDFHWPDLWLNYGVSDAYVTEHPIAFKFSSFETSHINTPATDLHHVTYSTLNTKTVLKHKDYLVEEVYYPALVRYLSKFGYGGRPLTLARLKDELRRTELYAILTCIMRVQAEIEAKESDDWAALEKTWTTGEHKTNMNAMHHRRFTDAMKPVMEYAKDRNIFGKGDESGSDEDSNSKSESESD</sequence>
<proteinExistence type="predicted"/>
<evidence type="ECO:0000313" key="4">
    <source>
        <dbReference type="Proteomes" id="UP000466442"/>
    </source>
</evidence>
<evidence type="ECO:0000259" key="2">
    <source>
        <dbReference type="SMART" id="SM00587"/>
    </source>
</evidence>
<comment type="caution">
    <text evidence="3">The sequence shown here is derived from an EMBL/GenBank/DDBJ whole genome shotgun (WGS) entry which is preliminary data.</text>
</comment>
<accession>A0A8S9XCN8</accession>
<name>A0A8S9XCN8_APOLU</name>
<dbReference type="InterPro" id="IPR015897">
    <property type="entry name" value="CHK_kinase-like"/>
</dbReference>
<protein>
    <recommendedName>
        <fullName evidence="2">CHK kinase-like domain-containing protein</fullName>
    </recommendedName>
</protein>
<evidence type="ECO:0000313" key="3">
    <source>
        <dbReference type="EMBL" id="KAF6206028.1"/>
    </source>
</evidence>
<dbReference type="SUPFAM" id="SSF56112">
    <property type="entry name" value="Protein kinase-like (PK-like)"/>
    <property type="match status" value="1"/>
</dbReference>
<dbReference type="SMART" id="SM00587">
    <property type="entry name" value="CHK"/>
    <property type="match status" value="2"/>
</dbReference>
<feature type="region of interest" description="Disordered" evidence="1">
    <location>
        <begin position="922"/>
        <end position="944"/>
    </location>
</feature>
<dbReference type="InterPro" id="IPR004119">
    <property type="entry name" value="EcKL"/>
</dbReference>
<dbReference type="Pfam" id="PF02958">
    <property type="entry name" value="EcKL"/>
    <property type="match status" value="2"/>
</dbReference>
<organism evidence="3 4">
    <name type="scientific">Apolygus lucorum</name>
    <name type="common">Small green plant bug</name>
    <name type="synonym">Lygocoris lucorum</name>
    <dbReference type="NCBI Taxonomy" id="248454"/>
    <lineage>
        <taxon>Eukaryota</taxon>
        <taxon>Metazoa</taxon>
        <taxon>Ecdysozoa</taxon>
        <taxon>Arthropoda</taxon>
        <taxon>Hexapoda</taxon>
        <taxon>Insecta</taxon>
        <taxon>Pterygota</taxon>
        <taxon>Neoptera</taxon>
        <taxon>Paraneoptera</taxon>
        <taxon>Hemiptera</taxon>
        <taxon>Heteroptera</taxon>
        <taxon>Panheteroptera</taxon>
        <taxon>Cimicomorpha</taxon>
        <taxon>Miridae</taxon>
        <taxon>Mirini</taxon>
        <taxon>Apolygus</taxon>
    </lineage>
</organism>
<keyword evidence="4" id="KW-1185">Reference proteome</keyword>
<dbReference type="InterPro" id="IPR011009">
    <property type="entry name" value="Kinase-like_dom_sf"/>
</dbReference>
<gene>
    <name evidence="3" type="ORF">GE061_017253</name>
</gene>
<dbReference type="PANTHER" id="PTHR11012:SF56">
    <property type="entry name" value="CHK KINASE-LIKE DOMAIN-CONTAINING PROTEIN-RELATED"/>
    <property type="match status" value="1"/>
</dbReference>
<dbReference type="PANTHER" id="PTHR11012">
    <property type="entry name" value="PROTEIN KINASE-LIKE DOMAIN-CONTAINING"/>
    <property type="match status" value="1"/>
</dbReference>